<dbReference type="Pfam" id="PF03816">
    <property type="entry name" value="LytR_cpsA_psr"/>
    <property type="match status" value="1"/>
</dbReference>
<feature type="domain" description="Cell envelope-related transcriptional attenuator" evidence="2">
    <location>
        <begin position="105"/>
        <end position="229"/>
    </location>
</feature>
<accession>A0ABS2DPA8</accession>
<dbReference type="Proteomes" id="UP001518925">
    <property type="component" value="Unassembled WGS sequence"/>
</dbReference>
<evidence type="ECO:0000259" key="2">
    <source>
        <dbReference type="Pfam" id="PF03816"/>
    </source>
</evidence>
<evidence type="ECO:0000256" key="1">
    <source>
        <dbReference type="SAM" id="Phobius"/>
    </source>
</evidence>
<evidence type="ECO:0000313" key="4">
    <source>
        <dbReference type="Proteomes" id="UP001518925"/>
    </source>
</evidence>
<gene>
    <name evidence="3" type="ORF">JR050_17620</name>
</gene>
<keyword evidence="1" id="KW-0812">Transmembrane</keyword>
<organism evidence="3 4">
    <name type="scientific">Bacillus suaedaesalsae</name>
    <dbReference type="NCBI Taxonomy" id="2810349"/>
    <lineage>
        <taxon>Bacteria</taxon>
        <taxon>Bacillati</taxon>
        <taxon>Bacillota</taxon>
        <taxon>Bacilli</taxon>
        <taxon>Bacillales</taxon>
        <taxon>Bacillaceae</taxon>
        <taxon>Bacillus</taxon>
    </lineage>
</organism>
<protein>
    <submittedName>
        <fullName evidence="3">LCP family protein</fullName>
    </submittedName>
</protein>
<dbReference type="Gene3D" id="3.30.420.590">
    <property type="match status" value="1"/>
</dbReference>
<dbReference type="RefSeq" id="WP_204204958.1">
    <property type="nucleotide sequence ID" value="NZ_JAFELM010000043.1"/>
</dbReference>
<evidence type="ECO:0000313" key="3">
    <source>
        <dbReference type="EMBL" id="MBM6619483.1"/>
    </source>
</evidence>
<comment type="caution">
    <text evidence="3">The sequence shown here is derived from an EMBL/GenBank/DDBJ whole genome shotgun (WGS) entry which is preliminary data.</text>
</comment>
<dbReference type="Gene3D" id="3.40.630.190">
    <property type="entry name" value="LCP protein"/>
    <property type="match status" value="1"/>
</dbReference>
<keyword evidence="1" id="KW-0472">Membrane</keyword>
<keyword evidence="4" id="KW-1185">Reference proteome</keyword>
<reference evidence="3 4" key="1">
    <citation type="submission" date="2021-02" db="EMBL/GenBank/DDBJ databases">
        <title>Bacillus sp. RD4P76, an endophyte from a halophyte.</title>
        <authorList>
            <person name="Sun J.-Q."/>
        </authorList>
    </citation>
    <scope>NUCLEOTIDE SEQUENCE [LARGE SCALE GENOMIC DNA]</scope>
    <source>
        <strain evidence="3 4">RD4P76</strain>
    </source>
</reference>
<feature type="transmembrane region" description="Helical" evidence="1">
    <location>
        <begin position="47"/>
        <end position="65"/>
    </location>
</feature>
<dbReference type="InterPro" id="IPR004474">
    <property type="entry name" value="LytR_CpsA_psr"/>
</dbReference>
<dbReference type="EMBL" id="JAFELM010000043">
    <property type="protein sequence ID" value="MBM6619483.1"/>
    <property type="molecule type" value="Genomic_DNA"/>
</dbReference>
<keyword evidence="1" id="KW-1133">Transmembrane helix</keyword>
<proteinExistence type="predicted"/>
<name>A0ABS2DPA8_9BACI</name>
<sequence>MSEQLKNLKTALDNTTFKGKTFDEQLQDATLNKIKTKKNSYLFSVRNLFPALVFPAVILLAFIVFNQSFIIGEKTDVPLTQGSEITGVEVENLLLITNIENDDPSVILLNLNQKENAIKMIQIPHRVNYQGTTIEHVFLNGKLVENDFEDQLGIEIDKRIVINPNQLGEKVEEIGEVIVNNPFEFSSFPKGEVSLKTKNEVIEFVSMRKEDPRGIYGRNNRIVSIFKELTYKSDFGLPSDDIELFKSAQYEEMEGYFHDSINDSKWTGVIDEEALKRFKQDIN</sequence>